<evidence type="ECO:0000313" key="1">
    <source>
        <dbReference type="EMBL" id="QIN94872.1"/>
    </source>
</evidence>
<dbReference type="EMBL" id="MT028297">
    <property type="protein sequence ID" value="QIN94872.1"/>
    <property type="molecule type" value="Genomic_DNA"/>
</dbReference>
<sequence length="185" mass="21528">MYMLMYNKSSITHIFSDENLEKVEEEFIKDICTGVLESLTYAYRFLKLKVTDEHLLKLIIRSKMCNRFIIEKDDKGVLIDLTDDYSKNITMKNMPYRKVSVIFKDGSVMDYGNWHECFIDSNFIERVKAIHEERFPSFKGVEDVSVSGVNGNADLRVSIPNQKTLNKLLGFIKSSEIYENINNRG</sequence>
<gene>
    <name evidence="1" type="ORF">CPT_Privateer_079</name>
</gene>
<reference evidence="1 2" key="1">
    <citation type="submission" date="2020-02" db="EMBL/GenBank/DDBJ databases">
        <title>Characterization of Proteus podophage Privateer.</title>
        <authorList>
            <person name="Corban J."/>
            <person name="Ramsey J."/>
        </authorList>
    </citation>
    <scope>NUCLEOTIDE SEQUENCE [LARGE SCALE GENOMIC DNA]</scope>
</reference>
<protein>
    <submittedName>
        <fullName evidence="1">Uncharacterized protein</fullName>
    </submittedName>
</protein>
<dbReference type="Proteomes" id="UP000500956">
    <property type="component" value="Segment"/>
</dbReference>
<keyword evidence="2" id="KW-1185">Reference proteome</keyword>
<evidence type="ECO:0000313" key="2">
    <source>
        <dbReference type="Proteomes" id="UP000500956"/>
    </source>
</evidence>
<proteinExistence type="predicted"/>
<organism evidence="1 2">
    <name type="scientific">Proteus phage Privateer</name>
    <dbReference type="NCBI Taxonomy" id="2712958"/>
    <lineage>
        <taxon>Viruses</taxon>
        <taxon>Duplodnaviria</taxon>
        <taxon>Heunggongvirae</taxon>
        <taxon>Uroviricota</taxon>
        <taxon>Caudoviricetes</taxon>
        <taxon>Grimontviridae</taxon>
        <taxon>Privateervirus</taxon>
        <taxon>Privateervirus privateer</taxon>
    </lineage>
</organism>
<name>A0A6G8R3U9_9CAUD</name>
<accession>A0A6G8R3U9</accession>